<feature type="compositionally biased region" description="Basic residues" evidence="1">
    <location>
        <begin position="86"/>
        <end position="97"/>
    </location>
</feature>
<evidence type="ECO:0000313" key="3">
    <source>
        <dbReference type="Proteomes" id="UP000076874"/>
    </source>
</evidence>
<organism evidence="2 3">
    <name type="scientific">Niveomyces insectorum RCEF 264</name>
    <dbReference type="NCBI Taxonomy" id="1081102"/>
    <lineage>
        <taxon>Eukaryota</taxon>
        <taxon>Fungi</taxon>
        <taxon>Dikarya</taxon>
        <taxon>Ascomycota</taxon>
        <taxon>Pezizomycotina</taxon>
        <taxon>Sordariomycetes</taxon>
        <taxon>Hypocreomycetidae</taxon>
        <taxon>Hypocreales</taxon>
        <taxon>Cordycipitaceae</taxon>
        <taxon>Niveomyces</taxon>
    </lineage>
</organism>
<reference evidence="2 3" key="1">
    <citation type="journal article" date="2016" name="Genome Biol. Evol.">
        <title>Divergent and convergent evolution of fungal pathogenicity.</title>
        <authorList>
            <person name="Shang Y."/>
            <person name="Xiao G."/>
            <person name="Zheng P."/>
            <person name="Cen K."/>
            <person name="Zhan S."/>
            <person name="Wang C."/>
        </authorList>
    </citation>
    <scope>NUCLEOTIDE SEQUENCE [LARGE SCALE GENOMIC DNA]</scope>
    <source>
        <strain evidence="2 3">RCEF 264</strain>
    </source>
</reference>
<evidence type="ECO:0000256" key="1">
    <source>
        <dbReference type="SAM" id="MobiDB-lite"/>
    </source>
</evidence>
<sequence>MSRAYAPGASAGPSFARPLASRPSARMLPTTAAAAVAASAPASTSVSASAATHRLPSSSTPSLGEHSATDASARSERSVVAATAAARRRRRRRRHHHPETDSETDTDVDSDADDAGMLRFRSRRHARTHPEDDFYQEYQHAQAVDSLAEFNLPVPTVSAYYWYL</sequence>
<gene>
    <name evidence="2" type="ORF">SPI_06294</name>
</gene>
<evidence type="ECO:0000313" key="2">
    <source>
        <dbReference type="EMBL" id="OAA59092.1"/>
    </source>
</evidence>
<name>A0A167RZQ5_9HYPO</name>
<keyword evidence="3" id="KW-1185">Reference proteome</keyword>
<feature type="compositionally biased region" description="Low complexity" evidence="1">
    <location>
        <begin position="29"/>
        <end position="52"/>
    </location>
</feature>
<feature type="compositionally biased region" description="Acidic residues" evidence="1">
    <location>
        <begin position="101"/>
        <end position="114"/>
    </location>
</feature>
<dbReference type="AlphaFoldDB" id="A0A167RZQ5"/>
<comment type="caution">
    <text evidence="2">The sequence shown here is derived from an EMBL/GenBank/DDBJ whole genome shotgun (WGS) entry which is preliminary data.</text>
</comment>
<dbReference type="Proteomes" id="UP000076874">
    <property type="component" value="Unassembled WGS sequence"/>
</dbReference>
<protein>
    <submittedName>
        <fullName evidence="2">Uncharacterized protein</fullName>
    </submittedName>
</protein>
<accession>A0A167RZQ5</accession>
<feature type="region of interest" description="Disordered" evidence="1">
    <location>
        <begin position="1"/>
        <end position="114"/>
    </location>
</feature>
<dbReference type="EMBL" id="AZHD01000011">
    <property type="protein sequence ID" value="OAA59092.1"/>
    <property type="molecule type" value="Genomic_DNA"/>
</dbReference>
<proteinExistence type="predicted"/>